<dbReference type="PRINTS" id="PR00237">
    <property type="entry name" value="GPCRRHODOPSN"/>
</dbReference>
<dbReference type="InterPro" id="IPR017452">
    <property type="entry name" value="GPCR_Rhodpsn_7TM"/>
</dbReference>
<evidence type="ECO:0000313" key="9">
    <source>
        <dbReference type="Proteomes" id="UP000278627"/>
    </source>
</evidence>
<organism evidence="10">
    <name type="scientific">Brugia pahangi</name>
    <name type="common">Filarial nematode worm</name>
    <dbReference type="NCBI Taxonomy" id="6280"/>
    <lineage>
        <taxon>Eukaryota</taxon>
        <taxon>Metazoa</taxon>
        <taxon>Ecdysozoa</taxon>
        <taxon>Nematoda</taxon>
        <taxon>Chromadorea</taxon>
        <taxon>Rhabditida</taxon>
        <taxon>Spirurina</taxon>
        <taxon>Spiruromorpha</taxon>
        <taxon>Filarioidea</taxon>
        <taxon>Onchocercidae</taxon>
        <taxon>Brugia</taxon>
    </lineage>
</organism>
<dbReference type="CDD" id="cd14978">
    <property type="entry name" value="7tmA_FMRFamide_R-like"/>
    <property type="match status" value="1"/>
</dbReference>
<dbReference type="Gene3D" id="1.20.1070.10">
    <property type="entry name" value="Rhodopsin 7-helix transmembrane proteins"/>
    <property type="match status" value="1"/>
</dbReference>
<comment type="subcellular location">
    <subcellularLocation>
        <location evidence="1">Membrane</location>
    </subcellularLocation>
</comment>
<feature type="transmembrane region" description="Helical" evidence="6">
    <location>
        <begin position="221"/>
        <end position="246"/>
    </location>
</feature>
<feature type="transmembrane region" description="Helical" evidence="6">
    <location>
        <begin position="107"/>
        <end position="136"/>
    </location>
</feature>
<keyword evidence="9" id="KW-1185">Reference proteome</keyword>
<feature type="transmembrane region" description="Helical" evidence="6">
    <location>
        <begin position="34"/>
        <end position="56"/>
    </location>
</feature>
<dbReference type="PANTHER" id="PTHR46273:SF14">
    <property type="entry name" value="G-PROTEIN COUPLED RECEPTOR DMSR-1"/>
    <property type="match status" value="1"/>
</dbReference>
<name>A0A0N4TNW6_BRUPA</name>
<evidence type="ECO:0000313" key="8">
    <source>
        <dbReference type="EMBL" id="VDN91357.1"/>
    </source>
</evidence>
<dbReference type="Pfam" id="PF10324">
    <property type="entry name" value="7TM_GPCR_Srw"/>
    <property type="match status" value="2"/>
</dbReference>
<dbReference type="PANTHER" id="PTHR46273">
    <property type="entry name" value="MYOSUPPRESSIN RECEPTOR 1, ISOFORM B-RELATED"/>
    <property type="match status" value="1"/>
</dbReference>
<dbReference type="InterPro" id="IPR000276">
    <property type="entry name" value="GPCR_Rhodpsn"/>
</dbReference>
<protein>
    <submittedName>
        <fullName evidence="10">G_PROTEIN_RECEP_F1_2 domain-containing protein</fullName>
    </submittedName>
</protein>
<keyword evidence="2 6" id="KW-0812">Transmembrane</keyword>
<dbReference type="InterPro" id="IPR053219">
    <property type="entry name" value="GPCR_Dmsr-1"/>
</dbReference>
<evidence type="ECO:0000256" key="4">
    <source>
        <dbReference type="ARBA" id="ARBA00023136"/>
    </source>
</evidence>
<dbReference type="STRING" id="6280.A0A0N4TNW6"/>
<reference evidence="10" key="1">
    <citation type="submission" date="2017-02" db="UniProtKB">
        <authorList>
            <consortium name="WormBaseParasite"/>
        </authorList>
    </citation>
    <scope>IDENTIFICATION</scope>
</reference>
<keyword evidence="3 6" id="KW-1133">Transmembrane helix</keyword>
<evidence type="ECO:0000256" key="3">
    <source>
        <dbReference type="ARBA" id="ARBA00022989"/>
    </source>
</evidence>
<feature type="transmembrane region" description="Helical" evidence="6">
    <location>
        <begin position="312"/>
        <end position="336"/>
    </location>
</feature>
<dbReference type="WBParaSite" id="BPAG_0001020901-mRNA-1">
    <property type="protein sequence ID" value="BPAG_0001020901-mRNA-1"/>
    <property type="gene ID" value="BPAG_0001020901"/>
</dbReference>
<evidence type="ECO:0000313" key="10">
    <source>
        <dbReference type="WBParaSite" id="BPAG_0001020901-mRNA-1"/>
    </source>
</evidence>
<evidence type="ECO:0000256" key="6">
    <source>
        <dbReference type="SAM" id="Phobius"/>
    </source>
</evidence>
<accession>A0A0N4TNW6</accession>
<dbReference type="GO" id="GO:0005886">
    <property type="term" value="C:plasma membrane"/>
    <property type="evidence" value="ECO:0007669"/>
    <property type="project" value="TreeGrafter"/>
</dbReference>
<dbReference type="GO" id="GO:0008528">
    <property type="term" value="F:G protein-coupled peptide receptor activity"/>
    <property type="evidence" value="ECO:0007669"/>
    <property type="project" value="InterPro"/>
</dbReference>
<sequence length="482" mass="55140">MNNLERCQTVIIELPENSIVYDWFYAIHTFYSPIHTYLSIALCILGAMCNFCNIVVLTRKRMRTPVNMTLTAMACCDTVVLFSNLIYTTHYTLAAFANCHPKQWSYGWAVFLVCHAHLSLIGHSSSIWLSVMLALIRYMTLRSRRKVNVLQIHLQHSYMAIAFVVFFVTLMNTPNFLAYKIIEMKLSETCNITDTGNYDASAYVPGVSDLALQAHCLIFRMAFWISGTVFKMTPCLLLSSFVWLLMKILTRVQQNRLKLLYHSTRFYNGKHESKKKHRGQSKTDTANNQSGISNFRTNTSIVYRADRTTRMLLTILCVFLITELPQGIMMVLSGILPEAFRRHIYNSLGDLLDLLSLCNSCTTFVIYCSMSEQFRNEFKQVFLPNSFFDHKLRWNLKRNYKESSSHSTTDASSKNAFELPRNVLDRNIEGVCPAVTATSELPMESSMTWSQYAAENNLPEKLNTNIGNTENDEDASLLHSSA</sequence>
<reference evidence="8 9" key="2">
    <citation type="submission" date="2018-11" db="EMBL/GenBank/DDBJ databases">
        <authorList>
            <consortium name="Pathogen Informatics"/>
        </authorList>
    </citation>
    <scope>NUCLEOTIDE SEQUENCE [LARGE SCALE GENOMIC DNA]</scope>
</reference>
<keyword evidence="4 6" id="KW-0472">Membrane</keyword>
<evidence type="ECO:0000256" key="5">
    <source>
        <dbReference type="SAM" id="MobiDB-lite"/>
    </source>
</evidence>
<dbReference type="PROSITE" id="PS50262">
    <property type="entry name" value="G_PROTEIN_RECEP_F1_2"/>
    <property type="match status" value="1"/>
</dbReference>
<dbReference type="Proteomes" id="UP000278627">
    <property type="component" value="Unassembled WGS sequence"/>
</dbReference>
<feature type="domain" description="G-protein coupled receptors family 1 profile" evidence="7">
    <location>
        <begin position="49"/>
        <end position="367"/>
    </location>
</feature>
<evidence type="ECO:0000256" key="2">
    <source>
        <dbReference type="ARBA" id="ARBA00022692"/>
    </source>
</evidence>
<evidence type="ECO:0000256" key="1">
    <source>
        <dbReference type="ARBA" id="ARBA00004370"/>
    </source>
</evidence>
<dbReference type="InterPro" id="IPR019427">
    <property type="entry name" value="7TM_GPCR_serpentine_rcpt_Srw"/>
</dbReference>
<feature type="region of interest" description="Disordered" evidence="5">
    <location>
        <begin position="461"/>
        <end position="482"/>
    </location>
</feature>
<dbReference type="SUPFAM" id="SSF81321">
    <property type="entry name" value="Family A G protein-coupled receptor-like"/>
    <property type="match status" value="1"/>
</dbReference>
<dbReference type="AlphaFoldDB" id="A0A0N4TNW6"/>
<feature type="transmembrane region" description="Helical" evidence="6">
    <location>
        <begin position="157"/>
        <end position="177"/>
    </location>
</feature>
<dbReference type="SMART" id="SM01381">
    <property type="entry name" value="7TM_GPCR_Srsx"/>
    <property type="match status" value="1"/>
</dbReference>
<dbReference type="EMBL" id="UZAD01013178">
    <property type="protein sequence ID" value="VDN91357.1"/>
    <property type="molecule type" value="Genomic_DNA"/>
</dbReference>
<evidence type="ECO:0000259" key="7">
    <source>
        <dbReference type="PROSITE" id="PS50262"/>
    </source>
</evidence>
<gene>
    <name evidence="8" type="ORF">BPAG_LOCUS10171</name>
</gene>
<proteinExistence type="predicted"/>